<evidence type="ECO:0000256" key="3">
    <source>
        <dbReference type="ARBA" id="ARBA00022723"/>
    </source>
</evidence>
<dbReference type="Pfam" id="PF13242">
    <property type="entry name" value="Hydrolase_like"/>
    <property type="match status" value="1"/>
</dbReference>
<comment type="subcellular location">
    <subcellularLocation>
        <location evidence="1 7">Cytoplasm</location>
    </subcellularLocation>
</comment>
<evidence type="ECO:0000256" key="10">
    <source>
        <dbReference type="PIRSR" id="PIRSR004682-4"/>
    </source>
</evidence>
<gene>
    <name evidence="11" type="ORF">A3D56_03090</name>
</gene>
<dbReference type="NCBIfam" id="TIGR01662">
    <property type="entry name" value="HAD-SF-IIIA"/>
    <property type="match status" value="1"/>
</dbReference>
<evidence type="ECO:0000256" key="8">
    <source>
        <dbReference type="PIRSR" id="PIRSR004682-1"/>
    </source>
</evidence>
<sequence>MTQKSKAVFLDRDGTIIRHVDLMYKPEQLYLLPGVAKAIRKLNKLGFLIIVITNQPVISRGLVTEKGVRDIHTILLKRLAKLGARIDAVYFCPHHPDAKSKKYGIICSCRKPSPGMLLEAIKKFNIGPKKSFMVGDAIIDCLAGERAGLKTILVKTGPGHRRLDERYPNVKPDYTAKNLIEGVKYIKPRAK</sequence>
<evidence type="ECO:0000313" key="12">
    <source>
        <dbReference type="Proteomes" id="UP000177943"/>
    </source>
</evidence>
<comment type="cofactor">
    <cofactor evidence="10">
        <name>Mg(2+)</name>
        <dbReference type="ChEBI" id="CHEBI:18420"/>
    </cofactor>
</comment>
<dbReference type="PIRSF" id="PIRSF004682">
    <property type="entry name" value="GmhB"/>
    <property type="match status" value="1"/>
</dbReference>
<dbReference type="AlphaFoldDB" id="A0A1G2MRS1"/>
<dbReference type="Proteomes" id="UP000177943">
    <property type="component" value="Unassembled WGS sequence"/>
</dbReference>
<name>A0A1G2MRS1_9BACT</name>
<keyword evidence="10" id="KW-0862">Zinc</keyword>
<dbReference type="InterPro" id="IPR036412">
    <property type="entry name" value="HAD-like_sf"/>
</dbReference>
<feature type="binding site" evidence="10">
    <location>
        <position position="109"/>
    </location>
    <ligand>
        <name>Zn(2+)</name>
        <dbReference type="ChEBI" id="CHEBI:29105"/>
    </ligand>
</feature>
<accession>A0A1G2MRS1</accession>
<dbReference type="GO" id="GO:0016791">
    <property type="term" value="F:phosphatase activity"/>
    <property type="evidence" value="ECO:0007669"/>
    <property type="project" value="InterPro"/>
</dbReference>
<feature type="binding site" evidence="10">
    <location>
        <position position="94"/>
    </location>
    <ligand>
        <name>Zn(2+)</name>
        <dbReference type="ChEBI" id="CHEBI:29105"/>
    </ligand>
</feature>
<organism evidence="11 12">
    <name type="scientific">Candidatus Taylorbacteria bacterium RIFCSPHIGHO2_02_FULL_45_35</name>
    <dbReference type="NCBI Taxonomy" id="1802311"/>
    <lineage>
        <taxon>Bacteria</taxon>
        <taxon>Candidatus Tayloriibacteriota</taxon>
    </lineage>
</organism>
<feature type="binding site" evidence="10">
    <location>
        <position position="107"/>
    </location>
    <ligand>
        <name>Zn(2+)</name>
        <dbReference type="ChEBI" id="CHEBI:29105"/>
    </ligand>
</feature>
<keyword evidence="5 7" id="KW-0119">Carbohydrate metabolism</keyword>
<dbReference type="GO" id="GO:0046872">
    <property type="term" value="F:metal ion binding"/>
    <property type="evidence" value="ECO:0007669"/>
    <property type="project" value="UniProtKB-KW"/>
</dbReference>
<evidence type="ECO:0000256" key="1">
    <source>
        <dbReference type="ARBA" id="ARBA00004496"/>
    </source>
</evidence>
<evidence type="ECO:0000256" key="2">
    <source>
        <dbReference type="ARBA" id="ARBA00022490"/>
    </source>
</evidence>
<dbReference type="InterPro" id="IPR004446">
    <property type="entry name" value="Heptose_bisP_phosphatase"/>
</dbReference>
<dbReference type="PANTHER" id="PTHR42891">
    <property type="entry name" value="D-GLYCERO-BETA-D-MANNO-HEPTOSE-1,7-BISPHOSPHATE 7-PHOSPHATASE"/>
    <property type="match status" value="1"/>
</dbReference>
<feature type="active site" description="Proton donor" evidence="8">
    <location>
        <position position="13"/>
    </location>
</feature>
<dbReference type="InterPro" id="IPR006549">
    <property type="entry name" value="HAD-SF_hydro_IIIA"/>
</dbReference>
<feature type="site" description="Stabilizes the phosphoryl group" evidence="9">
    <location>
        <position position="111"/>
    </location>
</feature>
<keyword evidence="2 7" id="KW-0963">Cytoplasm</keyword>
<dbReference type="EMBL" id="MHRP01000030">
    <property type="protein sequence ID" value="OHA26597.1"/>
    <property type="molecule type" value="Genomic_DNA"/>
</dbReference>
<evidence type="ECO:0000256" key="5">
    <source>
        <dbReference type="ARBA" id="ARBA00023277"/>
    </source>
</evidence>
<evidence type="ECO:0000313" key="11">
    <source>
        <dbReference type="EMBL" id="OHA26597.1"/>
    </source>
</evidence>
<dbReference type="InterPro" id="IPR006543">
    <property type="entry name" value="Histidinol-phos"/>
</dbReference>
<dbReference type="InterPro" id="IPR023214">
    <property type="entry name" value="HAD_sf"/>
</dbReference>
<comment type="caution">
    <text evidence="11">The sequence shown here is derived from an EMBL/GenBank/DDBJ whole genome shotgun (WGS) entry which is preliminary data.</text>
</comment>
<dbReference type="GO" id="GO:0005737">
    <property type="term" value="C:cytoplasm"/>
    <property type="evidence" value="ECO:0007669"/>
    <property type="project" value="UniProtKB-SubCell"/>
</dbReference>
<keyword evidence="4 7" id="KW-0378">Hydrolase</keyword>
<feature type="binding site" evidence="10">
    <location>
        <position position="92"/>
    </location>
    <ligand>
        <name>Zn(2+)</name>
        <dbReference type="ChEBI" id="CHEBI:29105"/>
    </ligand>
</feature>
<comment type="cofactor">
    <cofactor evidence="10">
        <name>Zn(2+)</name>
        <dbReference type="ChEBI" id="CHEBI:29105"/>
    </cofactor>
</comment>
<dbReference type="NCBIfam" id="TIGR01656">
    <property type="entry name" value="Histidinol-ppas"/>
    <property type="match status" value="1"/>
</dbReference>
<feature type="active site" description="Nucleophile" evidence="8">
    <location>
        <position position="11"/>
    </location>
</feature>
<evidence type="ECO:0000256" key="4">
    <source>
        <dbReference type="ARBA" id="ARBA00022801"/>
    </source>
</evidence>
<feature type="binding site" evidence="10">
    <location>
        <position position="11"/>
    </location>
    <ligand>
        <name>Mg(2+)</name>
        <dbReference type="ChEBI" id="CHEBI:18420"/>
    </ligand>
</feature>
<proteinExistence type="inferred from homology"/>
<keyword evidence="10" id="KW-0460">Magnesium</keyword>
<feature type="binding site" evidence="10">
    <location>
        <position position="13"/>
    </location>
    <ligand>
        <name>Mg(2+)</name>
        <dbReference type="ChEBI" id="CHEBI:18420"/>
    </ligand>
</feature>
<dbReference type="GO" id="GO:0005975">
    <property type="term" value="P:carbohydrate metabolic process"/>
    <property type="evidence" value="ECO:0007669"/>
    <property type="project" value="InterPro"/>
</dbReference>
<dbReference type="SUPFAM" id="SSF56784">
    <property type="entry name" value="HAD-like"/>
    <property type="match status" value="1"/>
</dbReference>
<evidence type="ECO:0000256" key="9">
    <source>
        <dbReference type="PIRSR" id="PIRSR004682-3"/>
    </source>
</evidence>
<comment type="similarity">
    <text evidence="7">Belongs to the gmhB family.</text>
</comment>
<dbReference type="CDD" id="cd07503">
    <property type="entry name" value="HAD_HisB-N"/>
    <property type="match status" value="1"/>
</dbReference>
<reference evidence="11 12" key="1">
    <citation type="journal article" date="2016" name="Nat. Commun.">
        <title>Thousands of microbial genomes shed light on interconnected biogeochemical processes in an aquifer system.</title>
        <authorList>
            <person name="Anantharaman K."/>
            <person name="Brown C.T."/>
            <person name="Hug L.A."/>
            <person name="Sharon I."/>
            <person name="Castelle C.J."/>
            <person name="Probst A.J."/>
            <person name="Thomas B.C."/>
            <person name="Singh A."/>
            <person name="Wilkins M.J."/>
            <person name="Karaoz U."/>
            <person name="Brodie E.L."/>
            <person name="Williams K.H."/>
            <person name="Hubbard S.S."/>
            <person name="Banfield J.F."/>
        </authorList>
    </citation>
    <scope>NUCLEOTIDE SEQUENCE [LARGE SCALE GENOMIC DNA]</scope>
</reference>
<feature type="site" description="Stabilizes the phosphoryl group" evidence="9">
    <location>
        <position position="53"/>
    </location>
</feature>
<evidence type="ECO:0000256" key="7">
    <source>
        <dbReference type="PIRNR" id="PIRNR004682"/>
    </source>
</evidence>
<feature type="site" description="Contributes to substrate recognition" evidence="9">
    <location>
        <position position="110"/>
    </location>
</feature>
<evidence type="ECO:0000256" key="6">
    <source>
        <dbReference type="ARBA" id="ARBA00031828"/>
    </source>
</evidence>
<keyword evidence="3 10" id="KW-0479">Metal-binding</keyword>
<protein>
    <recommendedName>
        <fullName evidence="6 7">D,D-heptose 1,7-bisphosphate phosphatase</fullName>
        <ecNumber evidence="7">3.1.3.-</ecNumber>
    </recommendedName>
</protein>
<dbReference type="EC" id="3.1.3.-" evidence="7"/>
<dbReference type="Gene3D" id="3.40.50.1000">
    <property type="entry name" value="HAD superfamily/HAD-like"/>
    <property type="match status" value="1"/>
</dbReference>
<feature type="binding site" evidence="10">
    <location>
        <position position="136"/>
    </location>
    <ligand>
        <name>Mg(2+)</name>
        <dbReference type="ChEBI" id="CHEBI:18420"/>
    </ligand>
</feature>
<dbReference type="PANTHER" id="PTHR42891:SF1">
    <property type="entry name" value="D-GLYCERO-BETA-D-MANNO-HEPTOSE-1,7-BISPHOSPHATE 7-PHOSPHATASE"/>
    <property type="match status" value="1"/>
</dbReference>